<comment type="subunit">
    <text evidence="6">Component of the Mediator complex.</text>
</comment>
<dbReference type="GO" id="GO:0016592">
    <property type="term" value="C:mediator complex"/>
    <property type="evidence" value="ECO:0007669"/>
    <property type="project" value="UniProtKB-UniRule"/>
</dbReference>
<dbReference type="AlphaFoldDB" id="A0AAD3CW56"/>
<organism evidence="9 10">
    <name type="scientific">Chaetoceros tenuissimus</name>
    <dbReference type="NCBI Taxonomy" id="426638"/>
    <lineage>
        <taxon>Eukaryota</taxon>
        <taxon>Sar</taxon>
        <taxon>Stramenopiles</taxon>
        <taxon>Ochrophyta</taxon>
        <taxon>Bacillariophyta</taxon>
        <taxon>Coscinodiscophyceae</taxon>
        <taxon>Chaetocerotophycidae</taxon>
        <taxon>Chaetocerotales</taxon>
        <taxon>Chaetocerotaceae</taxon>
        <taxon>Chaetoceros</taxon>
    </lineage>
</organism>
<evidence type="ECO:0000256" key="6">
    <source>
        <dbReference type="RuleBase" id="RU366036"/>
    </source>
</evidence>
<dbReference type="Proteomes" id="UP001054902">
    <property type="component" value="Unassembled WGS sequence"/>
</dbReference>
<evidence type="ECO:0000256" key="3">
    <source>
        <dbReference type="ARBA" id="ARBA00023159"/>
    </source>
</evidence>
<keyword evidence="5 6" id="KW-0539">Nucleus</keyword>
<dbReference type="GO" id="GO:0006357">
    <property type="term" value="P:regulation of transcription by RNA polymerase II"/>
    <property type="evidence" value="ECO:0007669"/>
    <property type="project" value="TreeGrafter"/>
</dbReference>
<keyword evidence="7" id="KW-0175">Coiled coil</keyword>
<dbReference type="InterPro" id="IPR021384">
    <property type="entry name" value="Mediator_Med21"/>
</dbReference>
<protein>
    <recommendedName>
        <fullName evidence="6">Mediator of RNA polymerase II transcription subunit 21</fullName>
    </recommendedName>
</protein>
<evidence type="ECO:0000313" key="9">
    <source>
        <dbReference type="EMBL" id="GFH52105.1"/>
    </source>
</evidence>
<evidence type="ECO:0000256" key="4">
    <source>
        <dbReference type="ARBA" id="ARBA00023163"/>
    </source>
</evidence>
<keyword evidence="10" id="KW-1185">Reference proteome</keyword>
<evidence type="ECO:0000256" key="5">
    <source>
        <dbReference type="ARBA" id="ARBA00023242"/>
    </source>
</evidence>
<dbReference type="Gene3D" id="6.10.280.10">
    <property type="entry name" value="Mediator complex, subunit Med21"/>
    <property type="match status" value="1"/>
</dbReference>
<keyword evidence="2 6" id="KW-0805">Transcription regulation</keyword>
<comment type="subcellular location">
    <subcellularLocation>
        <location evidence="1 6">Nucleus</location>
    </subcellularLocation>
</comment>
<evidence type="ECO:0000256" key="1">
    <source>
        <dbReference type="ARBA" id="ARBA00004123"/>
    </source>
</evidence>
<reference evidence="9 10" key="1">
    <citation type="journal article" date="2021" name="Sci. Rep.">
        <title>The genome of the diatom Chaetoceros tenuissimus carries an ancient integrated fragment of an extant virus.</title>
        <authorList>
            <person name="Hongo Y."/>
            <person name="Kimura K."/>
            <person name="Takaki Y."/>
            <person name="Yoshida Y."/>
            <person name="Baba S."/>
            <person name="Kobayashi G."/>
            <person name="Nagasaki K."/>
            <person name="Hano T."/>
            <person name="Tomaru Y."/>
        </authorList>
    </citation>
    <scope>NUCLEOTIDE SEQUENCE [LARGE SCALE GENOMIC DNA]</scope>
    <source>
        <strain evidence="9 10">NIES-3715</strain>
    </source>
</reference>
<evidence type="ECO:0000256" key="2">
    <source>
        <dbReference type="ARBA" id="ARBA00023015"/>
    </source>
</evidence>
<proteinExistence type="inferred from homology"/>
<dbReference type="GO" id="GO:0003712">
    <property type="term" value="F:transcription coregulator activity"/>
    <property type="evidence" value="ECO:0007669"/>
    <property type="project" value="TreeGrafter"/>
</dbReference>
<sequence>METSNGVQTIKSNKIDSITEIQDSIDSLSLSLFEALRGLRDAISPESQTNTITSGENVENENGPQSPQLDLDYDDFLMAFHRDEQWTLELIAKNKGNPPKNKEEYTKLKARIEMEKFKAIVEKHSTDILQKSANVDDLVSALPGMSRTKEEQLERIQELLTLNQSLDKELNDAYTQAEKQRNEIRSILDRVTTEALGI</sequence>
<dbReference type="SUPFAM" id="SSF140718">
    <property type="entry name" value="Mediator hinge subcomplex-like"/>
    <property type="match status" value="1"/>
</dbReference>
<accession>A0AAD3CW56</accession>
<comment type="caution">
    <text evidence="9">The sequence shown here is derived from an EMBL/GenBank/DDBJ whole genome shotgun (WGS) entry which is preliminary data.</text>
</comment>
<keyword evidence="4 6" id="KW-0804">Transcription</keyword>
<feature type="coiled-coil region" evidence="7">
    <location>
        <begin position="149"/>
        <end position="194"/>
    </location>
</feature>
<evidence type="ECO:0000313" key="10">
    <source>
        <dbReference type="Proteomes" id="UP001054902"/>
    </source>
</evidence>
<evidence type="ECO:0000256" key="7">
    <source>
        <dbReference type="SAM" id="Coils"/>
    </source>
</evidence>
<name>A0AAD3CW56_9STRA</name>
<gene>
    <name evidence="9" type="ORF">CTEN210_08581</name>
</gene>
<keyword evidence="3 6" id="KW-0010">Activator</keyword>
<dbReference type="PANTHER" id="PTHR13381:SF0">
    <property type="entry name" value="MEDIATOR OF RNA POLYMERASE II TRANSCRIPTION SUBUNIT 21"/>
    <property type="match status" value="1"/>
</dbReference>
<feature type="region of interest" description="Disordered" evidence="8">
    <location>
        <begin position="46"/>
        <end position="68"/>
    </location>
</feature>
<evidence type="ECO:0000256" key="8">
    <source>
        <dbReference type="SAM" id="MobiDB-lite"/>
    </source>
</evidence>
<dbReference type="EMBL" id="BLLK01000045">
    <property type="protein sequence ID" value="GFH52105.1"/>
    <property type="molecule type" value="Genomic_DNA"/>
</dbReference>
<comment type="similarity">
    <text evidence="6">Belongs to the Mediator complex subunit 21 family.</text>
</comment>
<comment type="function">
    <text evidence="6">Component of the Mediator complex, a coactivator involved in the regulated transcription of nearly all RNA polymerase II-dependent genes. Mediator functions as a bridge to convey information from gene-specific regulatory proteins to the basal RNA polymerase II transcription machinery. Mediator is recruited to promoters by direct interactions with regulatory proteins and serves as a scaffold for the assembly of a functional preinitiation complex with RNA polymerase II and the general transcription factors.</text>
</comment>
<dbReference type="PANTHER" id="PTHR13381">
    <property type="entry name" value="RNA POLYMERASE II HOLOENZYME COMPONENT SRB7"/>
    <property type="match status" value="1"/>
</dbReference>
<dbReference type="Pfam" id="PF11221">
    <property type="entry name" value="Med21"/>
    <property type="match status" value="1"/>
</dbReference>
<dbReference type="InterPro" id="IPR037212">
    <property type="entry name" value="Med7/Med21-like"/>
</dbReference>